<protein>
    <submittedName>
        <fullName evidence="3">Sulfate transporter</fullName>
    </submittedName>
</protein>
<organism evidence="3 4">
    <name type="scientific">Pseudobacillus wudalianchiensis</name>
    <dbReference type="NCBI Taxonomy" id="1743143"/>
    <lineage>
        <taxon>Bacteria</taxon>
        <taxon>Bacillati</taxon>
        <taxon>Bacillota</taxon>
        <taxon>Bacilli</taxon>
        <taxon>Bacillales</taxon>
        <taxon>Bacillaceae</taxon>
        <taxon>Pseudobacillus</taxon>
    </lineage>
</organism>
<name>A0A1B9AGA2_9BACI</name>
<evidence type="ECO:0000313" key="3">
    <source>
        <dbReference type="EMBL" id="OCA82876.1"/>
    </source>
</evidence>
<keyword evidence="1" id="KW-0597">Phosphoprotein</keyword>
<reference evidence="4" key="1">
    <citation type="submission" date="2016-05" db="EMBL/GenBank/DDBJ databases">
        <authorList>
            <person name="Liu B."/>
            <person name="Wang J."/>
            <person name="Zhu Y."/>
            <person name="Liu G."/>
            <person name="Chen Q."/>
            <person name="Chen Z."/>
            <person name="Lan J."/>
            <person name="Che J."/>
            <person name="Ge C."/>
            <person name="Shi H."/>
            <person name="Pan Z."/>
            <person name="Liu X."/>
        </authorList>
    </citation>
    <scope>NUCLEOTIDE SEQUENCE [LARGE SCALE GENOMIC DNA]</scope>
    <source>
        <strain evidence="4">FJAT-27215</strain>
    </source>
</reference>
<keyword evidence="4" id="KW-1185">Reference proteome</keyword>
<evidence type="ECO:0000313" key="4">
    <source>
        <dbReference type="Proteomes" id="UP000092578"/>
    </source>
</evidence>
<evidence type="ECO:0000256" key="1">
    <source>
        <dbReference type="ARBA" id="ARBA00022553"/>
    </source>
</evidence>
<accession>A0A1B9AGA2</accession>
<sequence length="284" mass="31930">MSKIDDQLYHYLVDSSNAITDAWLAMREEKAGSVYSADADPSVEQLLRQQNRLTNYTVASILLEDKENFTRQKEQWAREVAESRVSSNTPIHEVQVALNSGRRAYWGFVEKFVEQNRNEVAYEDILRWGNVIHSAFDELNILFSEMYFDLMMSRLSAQQSLIEELGSPVIPITASTGILPLVGDIDTLRAKNILERIPKKCVDAGIAHLFIDLSGVSIIDTMVAHQIFQIIQVLKLLGIQSTMTGIRPEIAQTAVQLGIDFSGIDSFSSLQQILGKHSLNELDE</sequence>
<dbReference type="PANTHER" id="PTHR33745">
    <property type="entry name" value="RSBT ANTAGONIST PROTEIN RSBS-RELATED"/>
    <property type="match status" value="1"/>
</dbReference>
<dbReference type="InterPro" id="IPR051932">
    <property type="entry name" value="Bact_StressResp_Reg"/>
</dbReference>
<gene>
    <name evidence="3" type="ORF">A8F95_14210</name>
</gene>
<feature type="domain" description="STAS" evidence="2">
    <location>
        <begin position="178"/>
        <end position="277"/>
    </location>
</feature>
<dbReference type="SUPFAM" id="SSF52091">
    <property type="entry name" value="SpoIIaa-like"/>
    <property type="match status" value="1"/>
</dbReference>
<comment type="caution">
    <text evidence="3">The sequence shown here is derived from an EMBL/GenBank/DDBJ whole genome shotgun (WGS) entry which is preliminary data.</text>
</comment>
<proteinExistence type="predicted"/>
<dbReference type="CDD" id="cd07041">
    <property type="entry name" value="STAS_RsbR_RsbS_like"/>
    <property type="match status" value="1"/>
</dbReference>
<dbReference type="PROSITE" id="PS50801">
    <property type="entry name" value="STAS"/>
    <property type="match status" value="1"/>
</dbReference>
<dbReference type="Pfam" id="PF14361">
    <property type="entry name" value="RsbRD_N"/>
    <property type="match status" value="1"/>
</dbReference>
<dbReference type="Gene3D" id="3.30.750.24">
    <property type="entry name" value="STAS domain"/>
    <property type="match status" value="1"/>
</dbReference>
<dbReference type="Proteomes" id="UP000092578">
    <property type="component" value="Unassembled WGS sequence"/>
</dbReference>
<dbReference type="RefSeq" id="WP_065411749.1">
    <property type="nucleotide sequence ID" value="NZ_MAYT01000029.1"/>
</dbReference>
<dbReference type="Pfam" id="PF01740">
    <property type="entry name" value="STAS"/>
    <property type="match status" value="1"/>
</dbReference>
<dbReference type="EMBL" id="MAYT01000029">
    <property type="protein sequence ID" value="OCA82876.1"/>
    <property type="molecule type" value="Genomic_DNA"/>
</dbReference>
<dbReference type="InterPro" id="IPR002645">
    <property type="entry name" value="STAS_dom"/>
</dbReference>
<dbReference type="AlphaFoldDB" id="A0A1B9AGA2"/>
<dbReference type="InterPro" id="IPR036513">
    <property type="entry name" value="STAS_dom_sf"/>
</dbReference>
<evidence type="ECO:0000259" key="2">
    <source>
        <dbReference type="PROSITE" id="PS50801"/>
    </source>
</evidence>
<dbReference type="PANTHER" id="PTHR33745:SF3">
    <property type="entry name" value="RSBT CO-ANTAGONIST PROTEIN RSBRC"/>
    <property type="match status" value="1"/>
</dbReference>
<dbReference type="InterPro" id="IPR025751">
    <property type="entry name" value="RsbRD_N_dom"/>
</dbReference>